<evidence type="ECO:0000259" key="2">
    <source>
        <dbReference type="PROSITE" id="PS50158"/>
    </source>
</evidence>
<gene>
    <name evidence="3" type="ORF">VP01_311g5</name>
</gene>
<keyword evidence="1" id="KW-0479">Metal-binding</keyword>
<dbReference type="VEuPathDB" id="FungiDB:VP01_311g5"/>
<comment type="caution">
    <text evidence="3">The sequence shown here is derived from an EMBL/GenBank/DDBJ whole genome shotgun (WGS) entry which is preliminary data.</text>
</comment>
<evidence type="ECO:0000256" key="1">
    <source>
        <dbReference type="PROSITE-ProRule" id="PRU00047"/>
    </source>
</evidence>
<dbReference type="EMBL" id="LAVV01008080">
    <property type="protein sequence ID" value="KNZ53845.1"/>
    <property type="molecule type" value="Genomic_DNA"/>
</dbReference>
<proteinExistence type="predicted"/>
<dbReference type="GO" id="GO:0003676">
    <property type="term" value="F:nucleic acid binding"/>
    <property type="evidence" value="ECO:0007669"/>
    <property type="project" value="InterPro"/>
</dbReference>
<dbReference type="PROSITE" id="PS50158">
    <property type="entry name" value="ZF_CCHC"/>
    <property type="match status" value="1"/>
</dbReference>
<dbReference type="GO" id="GO:0008270">
    <property type="term" value="F:zinc ion binding"/>
    <property type="evidence" value="ECO:0007669"/>
    <property type="project" value="UniProtKB-KW"/>
</dbReference>
<organism evidence="3 4">
    <name type="scientific">Puccinia sorghi</name>
    <dbReference type="NCBI Taxonomy" id="27349"/>
    <lineage>
        <taxon>Eukaryota</taxon>
        <taxon>Fungi</taxon>
        <taxon>Dikarya</taxon>
        <taxon>Basidiomycota</taxon>
        <taxon>Pucciniomycotina</taxon>
        <taxon>Pucciniomycetes</taxon>
        <taxon>Pucciniales</taxon>
        <taxon>Pucciniaceae</taxon>
        <taxon>Puccinia</taxon>
    </lineage>
</organism>
<dbReference type="AlphaFoldDB" id="A0A0L6V147"/>
<evidence type="ECO:0000313" key="4">
    <source>
        <dbReference type="Proteomes" id="UP000037035"/>
    </source>
</evidence>
<keyword evidence="1" id="KW-0863">Zinc-finger</keyword>
<dbReference type="InterPro" id="IPR001878">
    <property type="entry name" value="Znf_CCHC"/>
</dbReference>
<dbReference type="OrthoDB" id="5552562at2759"/>
<feature type="domain" description="CCHC-type" evidence="2">
    <location>
        <begin position="182"/>
        <end position="195"/>
    </location>
</feature>
<sequence length="305" mass="34026">MMDALNARLDEGGLDATAGQKNPASASNALVLTKPQPFDGTRWASAEAFVGQIGLHAITYPKHFPINASKVVFAVLFVFNGKPVNHDEVALQNLHQTGTVLAYTQNFNQQTRTMGWANTPLMSLYQHSLKEKIQPTQLAMSLKADQEIEGIWKGNPIPSTSTKGPKQTSDAKHTCWVQLNLCFCCGQAGHISHRCLNGGQKPQGRLQPSSSTQLSKLLVDSRLGLLSYAIPTFHTVSVFEGVYQTQRNKLPPVTQSYHPKIPTRTEDMDFYPPEVEQKMQDRQRRRPPDTQPSNFSTNWIDCFYL</sequence>
<keyword evidence="1" id="KW-0862">Zinc</keyword>
<reference evidence="3 4" key="1">
    <citation type="submission" date="2015-08" db="EMBL/GenBank/DDBJ databases">
        <title>Next Generation Sequencing and Analysis of the Genome of Puccinia sorghi L Schw, the Causal Agent of Maize Common Rust.</title>
        <authorList>
            <person name="Rochi L."/>
            <person name="Burguener G."/>
            <person name="Darino M."/>
            <person name="Turjanski A."/>
            <person name="Kreff E."/>
            <person name="Dieguez M.J."/>
            <person name="Sacco F."/>
        </authorList>
    </citation>
    <scope>NUCLEOTIDE SEQUENCE [LARGE SCALE GENOMIC DNA]</scope>
    <source>
        <strain evidence="3 4">RO10H11247</strain>
    </source>
</reference>
<dbReference type="Proteomes" id="UP000037035">
    <property type="component" value="Unassembled WGS sequence"/>
</dbReference>
<accession>A0A0L6V147</accession>
<name>A0A0L6V147_9BASI</name>
<keyword evidence="4" id="KW-1185">Reference proteome</keyword>
<protein>
    <recommendedName>
        <fullName evidence="2">CCHC-type domain-containing protein</fullName>
    </recommendedName>
</protein>
<evidence type="ECO:0000313" key="3">
    <source>
        <dbReference type="EMBL" id="KNZ53845.1"/>
    </source>
</evidence>